<dbReference type="Proteomes" id="UP000789525">
    <property type="component" value="Unassembled WGS sequence"/>
</dbReference>
<reference evidence="1" key="1">
    <citation type="submission" date="2021-06" db="EMBL/GenBank/DDBJ databases">
        <authorList>
            <person name="Kallberg Y."/>
            <person name="Tangrot J."/>
            <person name="Rosling A."/>
        </authorList>
    </citation>
    <scope>NUCLEOTIDE SEQUENCE</scope>
    <source>
        <strain evidence="1">CL356</strain>
    </source>
</reference>
<feature type="non-terminal residue" evidence="1">
    <location>
        <position position="1"/>
    </location>
</feature>
<evidence type="ECO:0000313" key="2">
    <source>
        <dbReference type="Proteomes" id="UP000789525"/>
    </source>
</evidence>
<organism evidence="1 2">
    <name type="scientific">Acaulospora colombiana</name>
    <dbReference type="NCBI Taxonomy" id="27376"/>
    <lineage>
        <taxon>Eukaryota</taxon>
        <taxon>Fungi</taxon>
        <taxon>Fungi incertae sedis</taxon>
        <taxon>Mucoromycota</taxon>
        <taxon>Glomeromycotina</taxon>
        <taxon>Glomeromycetes</taxon>
        <taxon>Diversisporales</taxon>
        <taxon>Acaulosporaceae</taxon>
        <taxon>Acaulospora</taxon>
    </lineage>
</organism>
<sequence>TKLCSGLEGRNLLGTSEDRLAGGVSIEEEPDDLGVDDQRELTEYTREALLHISQWA</sequence>
<comment type="caution">
    <text evidence="1">The sequence shown here is derived from an EMBL/GenBank/DDBJ whole genome shotgun (WGS) entry which is preliminary data.</text>
</comment>
<protein>
    <submittedName>
        <fullName evidence="1">4410_t:CDS:1</fullName>
    </submittedName>
</protein>
<keyword evidence="2" id="KW-1185">Reference proteome</keyword>
<proteinExistence type="predicted"/>
<dbReference type="EMBL" id="CAJVPT010049665">
    <property type="protein sequence ID" value="CAG8744479.1"/>
    <property type="molecule type" value="Genomic_DNA"/>
</dbReference>
<name>A0ACA9QBA4_9GLOM</name>
<evidence type="ECO:0000313" key="1">
    <source>
        <dbReference type="EMBL" id="CAG8744479.1"/>
    </source>
</evidence>
<gene>
    <name evidence="1" type="ORF">ACOLOM_LOCUS12358</name>
</gene>
<accession>A0ACA9QBA4</accession>